<comment type="similarity">
    <text evidence="2">Belongs to the cation transport ATPase (P-type) (TC 3.A.3) family. Type IIA subfamily.</text>
</comment>
<dbReference type="Gene3D" id="3.40.50.1000">
    <property type="entry name" value="HAD superfamily/HAD-like"/>
    <property type="match status" value="1"/>
</dbReference>
<keyword evidence="9 11" id="KW-1133">Transmembrane helix</keyword>
<dbReference type="InterPro" id="IPR050510">
    <property type="entry name" value="Cation_transp_ATPase_P-type"/>
</dbReference>
<dbReference type="InterPro" id="IPR018303">
    <property type="entry name" value="ATPase_P-typ_P_site"/>
</dbReference>
<dbReference type="Pfam" id="PF00690">
    <property type="entry name" value="Cation_ATPase_N"/>
    <property type="match status" value="1"/>
</dbReference>
<dbReference type="GO" id="GO:0005524">
    <property type="term" value="F:ATP binding"/>
    <property type="evidence" value="ECO:0007669"/>
    <property type="project" value="UniProtKB-KW"/>
</dbReference>
<feature type="transmembrane region" description="Helical" evidence="11">
    <location>
        <begin position="723"/>
        <end position="741"/>
    </location>
</feature>
<dbReference type="InterPro" id="IPR023298">
    <property type="entry name" value="ATPase_P-typ_TM_dom_sf"/>
</dbReference>
<dbReference type="GO" id="GO:0036376">
    <property type="term" value="P:sodium ion export across plasma membrane"/>
    <property type="evidence" value="ECO:0007669"/>
    <property type="project" value="TreeGrafter"/>
</dbReference>
<dbReference type="GO" id="GO:0016887">
    <property type="term" value="F:ATP hydrolysis activity"/>
    <property type="evidence" value="ECO:0007669"/>
    <property type="project" value="InterPro"/>
</dbReference>
<feature type="transmembrane region" description="Helical" evidence="11">
    <location>
        <begin position="84"/>
        <end position="100"/>
    </location>
</feature>
<dbReference type="SMART" id="SM00831">
    <property type="entry name" value="Cation_ATPase_N"/>
    <property type="match status" value="1"/>
</dbReference>
<gene>
    <name evidence="13" type="ORF">SAMN05660831_00862</name>
</gene>
<dbReference type="InterPro" id="IPR023299">
    <property type="entry name" value="ATPase_P-typ_cyto_dom_N"/>
</dbReference>
<keyword evidence="6" id="KW-0547">Nucleotide-binding</keyword>
<dbReference type="PANTHER" id="PTHR43294">
    <property type="entry name" value="SODIUM/POTASSIUM-TRANSPORTING ATPASE SUBUNIT ALPHA"/>
    <property type="match status" value="1"/>
</dbReference>
<dbReference type="GO" id="GO:1990573">
    <property type="term" value="P:potassium ion import across plasma membrane"/>
    <property type="evidence" value="ECO:0007669"/>
    <property type="project" value="TreeGrafter"/>
</dbReference>
<dbReference type="SUPFAM" id="SSF81660">
    <property type="entry name" value="Metal cation-transporting ATPase, ATP-binding domain N"/>
    <property type="match status" value="1"/>
</dbReference>
<dbReference type="Pfam" id="PF00122">
    <property type="entry name" value="E1-E2_ATPase"/>
    <property type="match status" value="1"/>
</dbReference>
<dbReference type="PRINTS" id="PR00120">
    <property type="entry name" value="HATPASE"/>
</dbReference>
<name>A0A1I1PXN1_9GAMM</name>
<dbReference type="FunFam" id="2.70.150.10:FF:000016">
    <property type="entry name" value="Calcium-transporting P-type ATPase putative"/>
    <property type="match status" value="1"/>
</dbReference>
<feature type="transmembrane region" description="Helical" evidence="11">
    <location>
        <begin position="56"/>
        <end position="78"/>
    </location>
</feature>
<dbReference type="SFLD" id="SFLDS00003">
    <property type="entry name" value="Haloacid_Dehalogenase"/>
    <property type="match status" value="1"/>
</dbReference>
<protein>
    <submittedName>
        <fullName evidence="13">ATPase, P-type (Transporting), HAD superfamily, subfamily IC</fullName>
    </submittedName>
</protein>
<dbReference type="Gene3D" id="2.70.150.10">
    <property type="entry name" value="Calcium-transporting ATPase, cytoplasmic transduction domain A"/>
    <property type="match status" value="1"/>
</dbReference>
<feature type="transmembrane region" description="Helical" evidence="11">
    <location>
        <begin position="864"/>
        <end position="883"/>
    </location>
</feature>
<dbReference type="FunFam" id="3.40.50.1000:FF:000028">
    <property type="entry name" value="Calcium-transporting P-type ATPase, putative"/>
    <property type="match status" value="1"/>
</dbReference>
<feature type="transmembrane region" description="Helical" evidence="11">
    <location>
        <begin position="761"/>
        <end position="784"/>
    </location>
</feature>
<dbReference type="InterPro" id="IPR036412">
    <property type="entry name" value="HAD-like_sf"/>
</dbReference>
<evidence type="ECO:0000256" key="6">
    <source>
        <dbReference type="ARBA" id="ARBA00022741"/>
    </source>
</evidence>
<feature type="transmembrane region" description="Helical" evidence="11">
    <location>
        <begin position="796"/>
        <end position="814"/>
    </location>
</feature>
<dbReference type="EMBL" id="FOMJ01000002">
    <property type="protein sequence ID" value="SFD14656.1"/>
    <property type="molecule type" value="Genomic_DNA"/>
</dbReference>
<evidence type="ECO:0000256" key="8">
    <source>
        <dbReference type="ARBA" id="ARBA00022967"/>
    </source>
</evidence>
<dbReference type="Pfam" id="PF08282">
    <property type="entry name" value="Hydrolase_3"/>
    <property type="match status" value="1"/>
</dbReference>
<organism evidence="13 14">
    <name type="scientific">Thiohalospira halophila DSM 15071</name>
    <dbReference type="NCBI Taxonomy" id="1123397"/>
    <lineage>
        <taxon>Bacteria</taxon>
        <taxon>Pseudomonadati</taxon>
        <taxon>Pseudomonadota</taxon>
        <taxon>Gammaproteobacteria</taxon>
        <taxon>Thiohalospirales</taxon>
        <taxon>Thiohalospiraceae</taxon>
        <taxon>Thiohalospira</taxon>
    </lineage>
</organism>
<dbReference type="InterPro" id="IPR001757">
    <property type="entry name" value="P_typ_ATPase"/>
</dbReference>
<dbReference type="PANTHER" id="PTHR43294:SF20">
    <property type="entry name" value="P-TYPE ATPASE"/>
    <property type="match status" value="1"/>
</dbReference>
<evidence type="ECO:0000256" key="1">
    <source>
        <dbReference type="ARBA" id="ARBA00004651"/>
    </source>
</evidence>
<keyword evidence="8" id="KW-1278">Translocase</keyword>
<feature type="domain" description="Cation-transporting P-type ATPase N-terminal" evidence="12">
    <location>
        <begin position="7"/>
        <end position="80"/>
    </location>
</feature>
<keyword evidence="5" id="KW-0479">Metal-binding</keyword>
<dbReference type="AlphaFoldDB" id="A0A1I1PXN1"/>
<evidence type="ECO:0000256" key="7">
    <source>
        <dbReference type="ARBA" id="ARBA00022840"/>
    </source>
</evidence>
<dbReference type="GO" id="GO:0046872">
    <property type="term" value="F:metal ion binding"/>
    <property type="evidence" value="ECO:0007669"/>
    <property type="project" value="UniProtKB-KW"/>
</dbReference>
<dbReference type="Gene3D" id="1.20.1110.10">
    <property type="entry name" value="Calcium-transporting ATPase, transmembrane domain"/>
    <property type="match status" value="1"/>
</dbReference>
<dbReference type="STRING" id="1123397.SAMN05660831_00862"/>
<dbReference type="GO" id="GO:0005886">
    <property type="term" value="C:plasma membrane"/>
    <property type="evidence" value="ECO:0007669"/>
    <property type="project" value="UniProtKB-SubCell"/>
</dbReference>
<keyword evidence="4 11" id="KW-0812">Transmembrane</keyword>
<dbReference type="Gene3D" id="3.40.1110.10">
    <property type="entry name" value="Calcium-transporting ATPase, cytoplasmic domain N"/>
    <property type="match status" value="1"/>
</dbReference>
<evidence type="ECO:0000256" key="3">
    <source>
        <dbReference type="ARBA" id="ARBA00022475"/>
    </source>
</evidence>
<dbReference type="CDD" id="cd02080">
    <property type="entry name" value="P-type_ATPase_cation"/>
    <property type="match status" value="1"/>
</dbReference>
<dbReference type="PRINTS" id="PR00119">
    <property type="entry name" value="CATATPASE"/>
</dbReference>
<evidence type="ECO:0000313" key="14">
    <source>
        <dbReference type="Proteomes" id="UP000198611"/>
    </source>
</evidence>
<keyword evidence="3" id="KW-1003">Cell membrane</keyword>
<evidence type="ECO:0000256" key="10">
    <source>
        <dbReference type="ARBA" id="ARBA00023136"/>
    </source>
</evidence>
<evidence type="ECO:0000256" key="4">
    <source>
        <dbReference type="ARBA" id="ARBA00022692"/>
    </source>
</evidence>
<dbReference type="InterPro" id="IPR006068">
    <property type="entry name" value="ATPase_P-typ_cation-transptr_C"/>
</dbReference>
<dbReference type="RefSeq" id="WP_093427532.1">
    <property type="nucleotide sequence ID" value="NZ_FOMJ01000002.1"/>
</dbReference>
<comment type="subcellular location">
    <subcellularLocation>
        <location evidence="1">Cell membrane</location>
        <topology evidence="1">Multi-pass membrane protein</topology>
    </subcellularLocation>
</comment>
<accession>A0A1I1PXN1</accession>
<keyword evidence="14" id="KW-1185">Reference proteome</keyword>
<dbReference type="InterPro" id="IPR044492">
    <property type="entry name" value="P_typ_ATPase_HD_dom"/>
</dbReference>
<evidence type="ECO:0000256" key="5">
    <source>
        <dbReference type="ARBA" id="ARBA00022723"/>
    </source>
</evidence>
<keyword evidence="7" id="KW-0067">ATP-binding</keyword>
<feature type="transmembrane region" description="Helical" evidence="11">
    <location>
        <begin position="834"/>
        <end position="852"/>
    </location>
</feature>
<proteinExistence type="inferred from homology"/>
<evidence type="ECO:0000256" key="11">
    <source>
        <dbReference type="SAM" id="Phobius"/>
    </source>
</evidence>
<dbReference type="InterPro" id="IPR059000">
    <property type="entry name" value="ATPase_P-type_domA"/>
</dbReference>
<feature type="transmembrane region" description="Helical" evidence="11">
    <location>
        <begin position="247"/>
        <end position="266"/>
    </location>
</feature>
<dbReference type="SUPFAM" id="SSF56784">
    <property type="entry name" value="HAD-like"/>
    <property type="match status" value="1"/>
</dbReference>
<feature type="transmembrane region" description="Helical" evidence="11">
    <location>
        <begin position="278"/>
        <end position="306"/>
    </location>
</feature>
<dbReference type="SUPFAM" id="SSF81653">
    <property type="entry name" value="Calcium ATPase, transduction domain A"/>
    <property type="match status" value="1"/>
</dbReference>
<dbReference type="InterPro" id="IPR008250">
    <property type="entry name" value="ATPase_P-typ_transduc_dom_A_sf"/>
</dbReference>
<keyword evidence="10 11" id="KW-0472">Membrane</keyword>
<dbReference type="PROSITE" id="PS00154">
    <property type="entry name" value="ATPASE_E1_E2"/>
    <property type="match status" value="1"/>
</dbReference>
<dbReference type="SUPFAM" id="SSF81665">
    <property type="entry name" value="Calcium ATPase, transmembrane domain M"/>
    <property type="match status" value="1"/>
</dbReference>
<evidence type="ECO:0000259" key="12">
    <source>
        <dbReference type="SMART" id="SM00831"/>
    </source>
</evidence>
<feature type="transmembrane region" description="Helical" evidence="11">
    <location>
        <begin position="692"/>
        <end position="717"/>
    </location>
</feature>
<dbReference type="GO" id="GO:1902600">
    <property type="term" value="P:proton transmembrane transport"/>
    <property type="evidence" value="ECO:0007669"/>
    <property type="project" value="TreeGrafter"/>
</dbReference>
<dbReference type="InterPro" id="IPR023214">
    <property type="entry name" value="HAD_sf"/>
</dbReference>
<dbReference type="Pfam" id="PF00689">
    <property type="entry name" value="Cation_ATPase_C"/>
    <property type="match status" value="1"/>
</dbReference>
<evidence type="ECO:0000256" key="2">
    <source>
        <dbReference type="ARBA" id="ARBA00005675"/>
    </source>
</evidence>
<evidence type="ECO:0000256" key="9">
    <source>
        <dbReference type="ARBA" id="ARBA00022989"/>
    </source>
</evidence>
<evidence type="ECO:0000313" key="13">
    <source>
        <dbReference type="EMBL" id="SFD14656.1"/>
    </source>
</evidence>
<dbReference type="SFLD" id="SFLDG00002">
    <property type="entry name" value="C1.7:_P-type_atpase_like"/>
    <property type="match status" value="1"/>
</dbReference>
<dbReference type="NCBIfam" id="TIGR01494">
    <property type="entry name" value="ATPase_P-type"/>
    <property type="match status" value="3"/>
</dbReference>
<dbReference type="Pfam" id="PF13246">
    <property type="entry name" value="Cation_ATPase"/>
    <property type="match status" value="1"/>
</dbReference>
<dbReference type="SFLD" id="SFLDF00027">
    <property type="entry name" value="p-type_atpase"/>
    <property type="match status" value="1"/>
</dbReference>
<reference evidence="13 14" key="1">
    <citation type="submission" date="2016-10" db="EMBL/GenBank/DDBJ databases">
        <authorList>
            <person name="de Groot N.N."/>
        </authorList>
    </citation>
    <scope>NUCLEOTIDE SEQUENCE [LARGE SCALE GENOMIC DNA]</scope>
    <source>
        <strain evidence="13 14">HL3</strain>
    </source>
</reference>
<dbReference type="OrthoDB" id="9814270at2"/>
<dbReference type="GO" id="GO:0030007">
    <property type="term" value="P:intracellular potassium ion homeostasis"/>
    <property type="evidence" value="ECO:0007669"/>
    <property type="project" value="TreeGrafter"/>
</dbReference>
<dbReference type="InterPro" id="IPR004014">
    <property type="entry name" value="ATPase_P-typ_cation-transptr_N"/>
</dbReference>
<dbReference type="GO" id="GO:0006883">
    <property type="term" value="P:intracellular sodium ion homeostasis"/>
    <property type="evidence" value="ECO:0007669"/>
    <property type="project" value="TreeGrafter"/>
</dbReference>
<sequence length="897" mass="95404">MTETEQAWHTLEADAALSALESQPEGLSASEAEQRLTRHGPNRITTAARRSALSRLLAQFHNVLIYVLLAAAAVTALLGHWVDTGVIVGVVIINAIIGFLQEGKAEQALDAIRNMLSPRATVRRGGQSTTVDATALVPGDVVLLAPGDKVPADLRLFKARDLQIDESVLTGESVAVEKTTETVAGDAALGDRRGMAYSGTLVTYGQASGVVVATGDTTEIGRISAMLEEVQTLQTPLLRQVANFGRVLSAVILAVAGLAFAFGILVRDYALTEMFLAAVSLAVAAIPEGLPAIMTITLAIGVQAMARRNAIVRKLPAVETLGSVSVIGSDKTGTLTRNEMTVQQVLTAERAYHVTGAGYEPRGAFRLDGEEVDPAADDTLMELGRAGLLCNDASVFEIDGQWRLAGDPTEGALVTLAGKLGLDGAREEEARPRDDVIPFDSAHKLMATLHHDHAGHAFIFVKGAPEAVLERCSHVRVDGDEKPLNHTEWTERMETLGREGQRVLAVAFAPAADHRHDLRFEDIEGGLTLLGLVGIIDPPREEAIRAVAECRRAGIRVKMITGDHAITAAAIGGQMGIGDGERVLTGADVDRMDDATLDDEVDRVDVFARTSPEHKLRLVRAIQARDQVVAMTGDGVNDAPALKQADVGVAMGRNGTEVAKEAAEMVLADDNFASIAAAVREGRTVYDNLKKAILFILPTNGGQALILLAAIALGYTLPITPVQILWVNMVTAVTLALALAFEPSEPGVMERPPRNAREPLLSGFLIWRITMVSALMLAAAGGVFVWQQAMEAGIEVARTAAVNALVVLEIFYLFNARFITTGSVGHHGLTGNRAIWIAVGALVILQGLFTWAPPLQLLFGTAPPAPTVWLAILAAGVALFVIVEAEKALQRHRGRQS</sequence>
<dbReference type="GO" id="GO:0005391">
    <property type="term" value="F:P-type sodium:potassium-exchanging transporter activity"/>
    <property type="evidence" value="ECO:0007669"/>
    <property type="project" value="TreeGrafter"/>
</dbReference>
<dbReference type="Proteomes" id="UP000198611">
    <property type="component" value="Unassembled WGS sequence"/>
</dbReference>